<dbReference type="Pfam" id="PF17785">
    <property type="entry name" value="PUA_3"/>
    <property type="match status" value="1"/>
</dbReference>
<evidence type="ECO:0000256" key="8">
    <source>
        <dbReference type="ARBA" id="ARBA00038091"/>
    </source>
</evidence>
<dbReference type="Gene3D" id="3.40.50.150">
    <property type="entry name" value="Vaccinia Virus protein VP39"/>
    <property type="match status" value="1"/>
</dbReference>
<dbReference type="EMBL" id="CP017111">
    <property type="protein sequence ID" value="AOO66655.1"/>
    <property type="molecule type" value="Genomic_DNA"/>
</dbReference>
<gene>
    <name evidence="10" type="ORF">SHALO_2903</name>
</gene>
<evidence type="ECO:0000256" key="5">
    <source>
        <dbReference type="ARBA" id="ARBA00022679"/>
    </source>
</evidence>
<dbReference type="SUPFAM" id="SSF88697">
    <property type="entry name" value="PUA domain-like"/>
    <property type="match status" value="1"/>
</dbReference>
<dbReference type="SUPFAM" id="SSF53335">
    <property type="entry name" value="S-adenosyl-L-methionine-dependent methyltransferases"/>
    <property type="match status" value="1"/>
</dbReference>
<dbReference type="GO" id="GO:0006364">
    <property type="term" value="P:rRNA processing"/>
    <property type="evidence" value="ECO:0007669"/>
    <property type="project" value="UniProtKB-KW"/>
</dbReference>
<dbReference type="GO" id="GO:0003723">
    <property type="term" value="F:RNA binding"/>
    <property type="evidence" value="ECO:0007669"/>
    <property type="project" value="UniProtKB-KW"/>
</dbReference>
<keyword evidence="5 10" id="KW-0808">Transferase</keyword>
<dbReference type="SMART" id="SM00359">
    <property type="entry name" value="PUA"/>
    <property type="match status" value="1"/>
</dbReference>
<dbReference type="STRING" id="1193502.SHALO_2903"/>
<dbReference type="GO" id="GO:0032259">
    <property type="term" value="P:methylation"/>
    <property type="evidence" value="ECO:0007669"/>
    <property type="project" value="UniProtKB-KW"/>
</dbReference>
<accession>A0A1D7TNT7</accession>
<keyword evidence="4 10" id="KW-0489">Methyltransferase</keyword>
<evidence type="ECO:0000313" key="11">
    <source>
        <dbReference type="Proteomes" id="UP000094609"/>
    </source>
</evidence>
<dbReference type="Pfam" id="PF10672">
    <property type="entry name" value="Methyltrans_SAM"/>
    <property type="match status" value="1"/>
</dbReference>
<dbReference type="CDD" id="cd21153">
    <property type="entry name" value="PUA_RlmI"/>
    <property type="match status" value="1"/>
</dbReference>
<dbReference type="AlphaFoldDB" id="A0A1D7TNT7"/>
<feature type="domain" description="PUA" evidence="9">
    <location>
        <begin position="2"/>
        <end position="86"/>
    </location>
</feature>
<evidence type="ECO:0000256" key="4">
    <source>
        <dbReference type="ARBA" id="ARBA00022603"/>
    </source>
</evidence>
<dbReference type="InterPro" id="IPR036974">
    <property type="entry name" value="PUA_sf"/>
</dbReference>
<evidence type="ECO:0000259" key="9">
    <source>
        <dbReference type="SMART" id="SM00359"/>
    </source>
</evidence>
<organism evidence="10 11">
    <name type="scientific">Sulfurospirillum halorespirans DSM 13726</name>
    <dbReference type="NCBI Taxonomy" id="1193502"/>
    <lineage>
        <taxon>Bacteria</taxon>
        <taxon>Pseudomonadati</taxon>
        <taxon>Campylobacterota</taxon>
        <taxon>Epsilonproteobacteria</taxon>
        <taxon>Campylobacterales</taxon>
        <taxon>Sulfurospirillaceae</taxon>
        <taxon>Sulfurospirillum</taxon>
    </lineage>
</organism>
<comment type="similarity">
    <text evidence="8">Belongs to the methyltransferase superfamily. RlmI family.</text>
</comment>
<reference evidence="11" key="1">
    <citation type="submission" date="2016-08" db="EMBL/GenBank/DDBJ databases">
        <title>Complete genome sequence of the organohalide-respiring Epsilonproteobacterium Sulfurospirillum halorespirans.</title>
        <authorList>
            <person name="Goris T."/>
            <person name="Zimmermann J."/>
            <person name="Schenz B."/>
            <person name="Lemos M."/>
            <person name="Hackermueller J."/>
            <person name="Diekert G."/>
        </authorList>
    </citation>
    <scope>NUCLEOTIDE SEQUENCE [LARGE SCALE GENOMIC DNA]</scope>
    <source>
        <strain>DSM 13726</strain>
        <strain evidence="11">PCE-M2</strain>
    </source>
</reference>
<keyword evidence="2" id="KW-0963">Cytoplasm</keyword>
<dbReference type="PROSITE" id="PS50890">
    <property type="entry name" value="PUA"/>
    <property type="match status" value="1"/>
</dbReference>
<evidence type="ECO:0000256" key="1">
    <source>
        <dbReference type="ARBA" id="ARBA00004496"/>
    </source>
</evidence>
<comment type="subcellular location">
    <subcellularLocation>
        <location evidence="1">Cytoplasm</location>
    </subcellularLocation>
</comment>
<dbReference type="InterPro" id="IPR041532">
    <property type="entry name" value="RlmI-like_PUA"/>
</dbReference>
<dbReference type="InterPro" id="IPR019614">
    <property type="entry name" value="SAM-dep_methyl-trfase"/>
</dbReference>
<dbReference type="InterPro" id="IPR015947">
    <property type="entry name" value="PUA-like_sf"/>
</dbReference>
<dbReference type="KEGG" id="shal:SHALO_2903"/>
<keyword evidence="6" id="KW-0949">S-adenosyl-L-methionine</keyword>
<evidence type="ECO:0000256" key="3">
    <source>
        <dbReference type="ARBA" id="ARBA00022552"/>
    </source>
</evidence>
<keyword evidence="3" id="KW-0698">rRNA processing</keyword>
<keyword evidence="7" id="KW-0694">RNA-binding</keyword>
<dbReference type="InterPro" id="IPR002478">
    <property type="entry name" value="PUA"/>
</dbReference>
<evidence type="ECO:0000256" key="7">
    <source>
        <dbReference type="ARBA" id="ARBA00022884"/>
    </source>
</evidence>
<name>A0A1D7TNT7_9BACT</name>
<dbReference type="Proteomes" id="UP000094609">
    <property type="component" value="Chromosome"/>
</dbReference>
<proteinExistence type="inferred from homology"/>
<dbReference type="PATRIC" id="fig|1193502.14.peg.2938"/>
<dbReference type="CDD" id="cd11572">
    <property type="entry name" value="RlmI_M_like"/>
    <property type="match status" value="1"/>
</dbReference>
<keyword evidence="11" id="KW-1185">Reference proteome</keyword>
<dbReference type="CDD" id="cd02440">
    <property type="entry name" value="AdoMet_MTases"/>
    <property type="match status" value="1"/>
</dbReference>
<dbReference type="InterPro" id="IPR029063">
    <property type="entry name" value="SAM-dependent_MTases_sf"/>
</dbReference>
<protein>
    <submittedName>
        <fullName evidence="10">Ribosomal RNA large subunit methyltransferase I</fullName>
    </submittedName>
</protein>
<evidence type="ECO:0000313" key="10">
    <source>
        <dbReference type="EMBL" id="AOO66655.1"/>
    </source>
</evidence>
<dbReference type="PANTHER" id="PTHR42873:SF1">
    <property type="entry name" value="S-ADENOSYLMETHIONINE-DEPENDENT METHYLTRANSFERASE DOMAIN-CONTAINING PROTEIN"/>
    <property type="match status" value="1"/>
</dbReference>
<dbReference type="Gene3D" id="2.30.130.10">
    <property type="entry name" value="PUA domain"/>
    <property type="match status" value="1"/>
</dbReference>
<evidence type="ECO:0000256" key="6">
    <source>
        <dbReference type="ARBA" id="ARBA00022691"/>
    </source>
</evidence>
<dbReference type="GO" id="GO:0005737">
    <property type="term" value="C:cytoplasm"/>
    <property type="evidence" value="ECO:0007669"/>
    <property type="project" value="UniProtKB-SubCell"/>
</dbReference>
<sequence length="390" mass="43649">MNKVYVKHSVVPKIRRFTPWVYANEIDSSAEEFQSGEIVALFSKKDGFLGTAYVNPKCAIFARILSFGKEEIGKKFFHNRIKRAIAKREALLSQTNAVRLIHSEADFLPGLIVDKYGDTLSLQINTAGMEVFRELILSTLKQLVNPSWIVEKSDVHSREIEGLESKNGTLFGTPNKEFTLSENGLNFLVDIEDAQKTGFYLDQRKNRAICASYIKVGDTVLDICCNAGGFGIYALSKGAKNTVFVDISESAIEQTKVNLLANAMENYETYTADAFTFMKEKKYKNSFDLIVIDPPSFAKTKEQASGAKRGFKHLLMESTKAVKDGGLIALFSCSFHVGKKELLEIAMEVSHDLKVQYILLEQMQQDSDHPCLINASASFYLNGLLLRVEK</sequence>
<dbReference type="Gene3D" id="3.30.750.80">
    <property type="entry name" value="RNA methyltransferase domain (HRMD) like"/>
    <property type="match status" value="1"/>
</dbReference>
<dbReference type="GO" id="GO:0008168">
    <property type="term" value="F:methyltransferase activity"/>
    <property type="evidence" value="ECO:0007669"/>
    <property type="project" value="UniProtKB-KW"/>
</dbReference>
<dbReference type="PANTHER" id="PTHR42873">
    <property type="entry name" value="RIBOSOMAL RNA LARGE SUBUNIT METHYLTRANSFERASE"/>
    <property type="match status" value="1"/>
</dbReference>
<evidence type="ECO:0000256" key="2">
    <source>
        <dbReference type="ARBA" id="ARBA00022490"/>
    </source>
</evidence>
<dbReference type="RefSeq" id="WP_069479170.1">
    <property type="nucleotide sequence ID" value="NZ_CP017111.1"/>
</dbReference>